<dbReference type="EMBL" id="JAGMVJ010000003">
    <property type="protein sequence ID" value="KAH7092190.1"/>
    <property type="molecule type" value="Genomic_DNA"/>
</dbReference>
<dbReference type="AlphaFoldDB" id="A0A8K0RDC3"/>
<sequence>MHGPPLRTGHPCKCNRFAQWCSSSFRPDPRRAGLFTILRGCEIDHLRSTVIGSARNNGGARVPELHTAGRAVTRLLQICQARRLVLFQTAVRTNFQGTCSSREHDVVYCVRSGLARRWLLVALQLQLHRGLDSAMFILRPLHAALVLSSARCCRARGSLDGTSPAGASLLALRDGLLIAAASCTRYASCLLSLRSSWPPAATRLDTPPVARCMLLALGGG</sequence>
<dbReference type="Proteomes" id="UP000813461">
    <property type="component" value="Unassembled WGS sequence"/>
</dbReference>
<comment type="caution">
    <text evidence="1">The sequence shown here is derived from an EMBL/GenBank/DDBJ whole genome shotgun (WGS) entry which is preliminary data.</text>
</comment>
<name>A0A8K0RDC3_9PLEO</name>
<keyword evidence="2" id="KW-1185">Reference proteome</keyword>
<evidence type="ECO:0000313" key="1">
    <source>
        <dbReference type="EMBL" id="KAH7092190.1"/>
    </source>
</evidence>
<evidence type="ECO:0000313" key="2">
    <source>
        <dbReference type="Proteomes" id="UP000813461"/>
    </source>
</evidence>
<proteinExistence type="predicted"/>
<organism evidence="1 2">
    <name type="scientific">Paraphoma chrysanthemicola</name>
    <dbReference type="NCBI Taxonomy" id="798071"/>
    <lineage>
        <taxon>Eukaryota</taxon>
        <taxon>Fungi</taxon>
        <taxon>Dikarya</taxon>
        <taxon>Ascomycota</taxon>
        <taxon>Pezizomycotina</taxon>
        <taxon>Dothideomycetes</taxon>
        <taxon>Pleosporomycetidae</taxon>
        <taxon>Pleosporales</taxon>
        <taxon>Pleosporineae</taxon>
        <taxon>Phaeosphaeriaceae</taxon>
        <taxon>Paraphoma</taxon>
    </lineage>
</organism>
<reference evidence="1" key="1">
    <citation type="journal article" date="2021" name="Nat. Commun.">
        <title>Genetic determinants of endophytism in the Arabidopsis root mycobiome.</title>
        <authorList>
            <person name="Mesny F."/>
            <person name="Miyauchi S."/>
            <person name="Thiergart T."/>
            <person name="Pickel B."/>
            <person name="Atanasova L."/>
            <person name="Karlsson M."/>
            <person name="Huettel B."/>
            <person name="Barry K.W."/>
            <person name="Haridas S."/>
            <person name="Chen C."/>
            <person name="Bauer D."/>
            <person name="Andreopoulos W."/>
            <person name="Pangilinan J."/>
            <person name="LaButti K."/>
            <person name="Riley R."/>
            <person name="Lipzen A."/>
            <person name="Clum A."/>
            <person name="Drula E."/>
            <person name="Henrissat B."/>
            <person name="Kohler A."/>
            <person name="Grigoriev I.V."/>
            <person name="Martin F.M."/>
            <person name="Hacquard S."/>
        </authorList>
    </citation>
    <scope>NUCLEOTIDE SEQUENCE</scope>
    <source>
        <strain evidence="1">MPI-SDFR-AT-0120</strain>
    </source>
</reference>
<protein>
    <submittedName>
        <fullName evidence="1">Uncharacterized protein</fullName>
    </submittedName>
</protein>
<gene>
    <name evidence="1" type="ORF">FB567DRAFT_614061</name>
</gene>
<accession>A0A8K0RDC3</accession>